<evidence type="ECO:0000313" key="2">
    <source>
        <dbReference type="Proteomes" id="UP000046392"/>
    </source>
</evidence>
<sequence>MAQGYLTNEQVVAMTGNNSLDSTPERISDNKMNERKRRVEDKSSCQPKKLMKSDNQREGSEQISTVHGILRLATMANVSLSDFYAVLDKNTRTIEAQVLAEQLGHVLPKPVGQTMIMAISSFPHWERFLSAVVAVEWRATACAAMKKGETFSKPEVLDYGTVSCTNDLEIIYDNIHHSASGGMTISIIGSRPVILPARNVPKWNGMCILHQGGALSGCVPPSLEVLVLRGFTSTGIRFDELLRRSSKLKVLVVDSCKLMGKMLQAITTSPTIQAVVCKQRGMCICGREVAARGFGYQVYLVPEGQNSNLFWKRHKRACVKVSREKAVDAGSENRFTLRGHVYFKSTEVLSYICNTAAPASKMAEAKAKREETINQMKLLGA</sequence>
<evidence type="ECO:0000313" key="3">
    <source>
        <dbReference type="WBParaSite" id="SPAL_0001403600.1"/>
    </source>
</evidence>
<feature type="compositionally biased region" description="Basic and acidic residues" evidence="1">
    <location>
        <begin position="23"/>
        <end position="43"/>
    </location>
</feature>
<protein>
    <submittedName>
        <fullName evidence="3">DDE_Tnp_1_7 domain-containing protein</fullName>
    </submittedName>
</protein>
<accession>A0A0N5C7X5</accession>
<reference evidence="3" key="1">
    <citation type="submission" date="2017-02" db="UniProtKB">
        <authorList>
            <consortium name="WormBaseParasite"/>
        </authorList>
    </citation>
    <scope>IDENTIFICATION</scope>
</reference>
<evidence type="ECO:0000256" key="1">
    <source>
        <dbReference type="SAM" id="MobiDB-lite"/>
    </source>
</evidence>
<name>A0A0N5C7X5_STREA</name>
<feature type="compositionally biased region" description="Polar residues" evidence="1">
    <location>
        <begin position="13"/>
        <end position="22"/>
    </location>
</feature>
<dbReference type="AlphaFoldDB" id="A0A0N5C7X5"/>
<feature type="region of interest" description="Disordered" evidence="1">
    <location>
        <begin position="13"/>
        <end position="59"/>
    </location>
</feature>
<proteinExistence type="predicted"/>
<dbReference type="WBParaSite" id="SPAL_0001403600.1">
    <property type="protein sequence ID" value="SPAL_0001403600.1"/>
    <property type="gene ID" value="SPAL_0001403600"/>
</dbReference>
<organism evidence="2 3">
    <name type="scientific">Strongyloides papillosus</name>
    <name type="common">Intestinal threadworm</name>
    <dbReference type="NCBI Taxonomy" id="174720"/>
    <lineage>
        <taxon>Eukaryota</taxon>
        <taxon>Metazoa</taxon>
        <taxon>Ecdysozoa</taxon>
        <taxon>Nematoda</taxon>
        <taxon>Chromadorea</taxon>
        <taxon>Rhabditida</taxon>
        <taxon>Tylenchina</taxon>
        <taxon>Panagrolaimomorpha</taxon>
        <taxon>Strongyloidoidea</taxon>
        <taxon>Strongyloididae</taxon>
        <taxon>Strongyloides</taxon>
    </lineage>
</organism>
<dbReference type="Proteomes" id="UP000046392">
    <property type="component" value="Unplaced"/>
</dbReference>
<keyword evidence="2" id="KW-1185">Reference proteome</keyword>